<dbReference type="Proteomes" id="UP000293289">
    <property type="component" value="Unassembled WGS sequence"/>
</dbReference>
<evidence type="ECO:0000313" key="2">
    <source>
        <dbReference type="EMBL" id="RZS64276.1"/>
    </source>
</evidence>
<feature type="transmembrane region" description="Helical" evidence="1">
    <location>
        <begin position="140"/>
        <end position="159"/>
    </location>
</feature>
<dbReference type="RefSeq" id="WP_130353527.1">
    <property type="nucleotide sequence ID" value="NZ_SGWY01000003.1"/>
</dbReference>
<feature type="transmembrane region" description="Helical" evidence="1">
    <location>
        <begin position="171"/>
        <end position="192"/>
    </location>
</feature>
<keyword evidence="1" id="KW-0472">Membrane</keyword>
<evidence type="ECO:0000256" key="1">
    <source>
        <dbReference type="SAM" id="Phobius"/>
    </source>
</evidence>
<protein>
    <submittedName>
        <fullName evidence="2">Uncharacterized protein</fullName>
    </submittedName>
</protein>
<feature type="transmembrane region" description="Helical" evidence="1">
    <location>
        <begin position="83"/>
        <end position="103"/>
    </location>
</feature>
<evidence type="ECO:0000313" key="3">
    <source>
        <dbReference type="Proteomes" id="UP000293289"/>
    </source>
</evidence>
<gene>
    <name evidence="2" type="ORF">EV187_2656</name>
</gene>
<proteinExistence type="predicted"/>
<comment type="caution">
    <text evidence="2">The sequence shown here is derived from an EMBL/GenBank/DDBJ whole genome shotgun (WGS) entry which is preliminary data.</text>
</comment>
<accession>A0A4Q7M8E1</accession>
<name>A0A4Q7M8E1_9MICO</name>
<keyword evidence="1" id="KW-0812">Transmembrane</keyword>
<reference evidence="2 3" key="1">
    <citation type="submission" date="2019-02" db="EMBL/GenBank/DDBJ databases">
        <title>Genomic Encyclopedia of Type Strains, Phase IV (KMG-IV): sequencing the most valuable type-strain genomes for metagenomic binning, comparative biology and taxonomic classification.</title>
        <authorList>
            <person name="Goeker M."/>
        </authorList>
    </citation>
    <scope>NUCLEOTIDE SEQUENCE [LARGE SCALE GENOMIC DNA]</scope>
    <source>
        <strain evidence="2 3">DSM 43045</strain>
    </source>
</reference>
<keyword evidence="3" id="KW-1185">Reference proteome</keyword>
<sequence length="303" mass="30963">MSARSAAAWAASASATDVRVRTAELDRRALASTPAYLRRVEALASDAVEEIRAIRTRRIAELRGVDPGAAAGLQRSGWRTVSLLASLIAAAGAFAAVFSRAAFDLETALPWIVVALAVAVAGMAGSLLPLRADVPPTSGAVAVAWVPVVLGVASLVGAWNVVGGEPGTAPWFVAGAVASVVQAALAVGSLAVRRRMSGADRSRQDERLGTFGSELGREASAVIDRAADRVRDLFAELPAADRARADGEVAAAYRELERRGMVAPGTAPHVPGLLILDRTATAAAASIGAKGAPVLVALPAATR</sequence>
<dbReference type="AlphaFoldDB" id="A0A4Q7M8E1"/>
<dbReference type="EMBL" id="SGWY01000003">
    <property type="protein sequence ID" value="RZS64276.1"/>
    <property type="molecule type" value="Genomic_DNA"/>
</dbReference>
<organism evidence="2 3">
    <name type="scientific">Agromyces ramosus</name>
    <dbReference type="NCBI Taxonomy" id="33879"/>
    <lineage>
        <taxon>Bacteria</taxon>
        <taxon>Bacillati</taxon>
        <taxon>Actinomycetota</taxon>
        <taxon>Actinomycetes</taxon>
        <taxon>Micrococcales</taxon>
        <taxon>Microbacteriaceae</taxon>
        <taxon>Agromyces</taxon>
    </lineage>
</organism>
<keyword evidence="1" id="KW-1133">Transmembrane helix</keyword>
<feature type="transmembrane region" description="Helical" evidence="1">
    <location>
        <begin position="109"/>
        <end position="128"/>
    </location>
</feature>